<feature type="repeat" description="TPR" evidence="1">
    <location>
        <begin position="71"/>
        <end position="104"/>
    </location>
</feature>
<proteinExistence type="predicted"/>
<keyword evidence="1" id="KW-0802">TPR repeat</keyword>
<dbReference type="Gene3D" id="1.25.40.10">
    <property type="entry name" value="Tetratricopeptide repeat domain"/>
    <property type="match status" value="1"/>
</dbReference>
<evidence type="ECO:0000313" key="2">
    <source>
        <dbReference type="EMBL" id="RVU00922.1"/>
    </source>
</evidence>
<protein>
    <submittedName>
        <fullName evidence="2">Uncharacterized protein</fullName>
    </submittedName>
</protein>
<sequence length="210" mass="24769">MDWYRQKSWSKDIEDFFFQKLNRARKDGRAQYLKIQAIELVDTGNLNLFDVAETLLNKLFIDYPDDKFNRASALKTFGDIYRLRKEYNKAIDFYKQAVDFEATYPQVQTQAYLYFAELVVKIQKIDLYDAAEQLIEKRIDLTFFPVEKYKGYSILSIIASHKNNDAQASHFAKLAEQNANETTSGLRYHKYLGVVRARDSWLDRLIKNDN</sequence>
<keyword evidence="3" id="KW-1185">Reference proteome</keyword>
<reference evidence="2 3" key="1">
    <citation type="submission" date="2019-01" db="EMBL/GenBank/DDBJ databases">
        <authorList>
            <person name="Chen W.-M."/>
        </authorList>
    </citation>
    <scope>NUCLEOTIDE SEQUENCE [LARGE SCALE GENOMIC DNA]</scope>
    <source>
        <strain evidence="2 3">YBJ-36</strain>
    </source>
</reference>
<dbReference type="PROSITE" id="PS50005">
    <property type="entry name" value="TPR"/>
    <property type="match status" value="1"/>
</dbReference>
<dbReference type="Proteomes" id="UP000282759">
    <property type="component" value="Unassembled WGS sequence"/>
</dbReference>
<evidence type="ECO:0000313" key="3">
    <source>
        <dbReference type="Proteomes" id="UP000282759"/>
    </source>
</evidence>
<name>A0A3S2UL69_9SPHI</name>
<dbReference type="EMBL" id="SACK01000003">
    <property type="protein sequence ID" value="RVU00922.1"/>
    <property type="molecule type" value="Genomic_DNA"/>
</dbReference>
<dbReference type="InterPro" id="IPR011990">
    <property type="entry name" value="TPR-like_helical_dom_sf"/>
</dbReference>
<evidence type="ECO:0000256" key="1">
    <source>
        <dbReference type="PROSITE-ProRule" id="PRU00339"/>
    </source>
</evidence>
<dbReference type="RefSeq" id="WP_127704639.1">
    <property type="nucleotide sequence ID" value="NZ_SACK01000003.1"/>
</dbReference>
<dbReference type="SUPFAM" id="SSF48452">
    <property type="entry name" value="TPR-like"/>
    <property type="match status" value="1"/>
</dbReference>
<gene>
    <name evidence="2" type="ORF">EOD41_09820</name>
</gene>
<comment type="caution">
    <text evidence="2">The sequence shown here is derived from an EMBL/GenBank/DDBJ whole genome shotgun (WGS) entry which is preliminary data.</text>
</comment>
<dbReference type="AlphaFoldDB" id="A0A3S2UL69"/>
<dbReference type="SMART" id="SM00028">
    <property type="entry name" value="TPR"/>
    <property type="match status" value="1"/>
</dbReference>
<dbReference type="OrthoDB" id="703278at2"/>
<accession>A0A3S2UL69</accession>
<dbReference type="InterPro" id="IPR019734">
    <property type="entry name" value="TPR_rpt"/>
</dbReference>
<organism evidence="2 3">
    <name type="scientific">Mucilaginibacter limnophilus</name>
    <dbReference type="NCBI Taxonomy" id="1932778"/>
    <lineage>
        <taxon>Bacteria</taxon>
        <taxon>Pseudomonadati</taxon>
        <taxon>Bacteroidota</taxon>
        <taxon>Sphingobacteriia</taxon>
        <taxon>Sphingobacteriales</taxon>
        <taxon>Sphingobacteriaceae</taxon>
        <taxon>Mucilaginibacter</taxon>
    </lineage>
</organism>